<evidence type="ECO:0000256" key="7">
    <source>
        <dbReference type="ARBA" id="ARBA00022605"/>
    </source>
</evidence>
<dbReference type="HAMAP" id="MF_02121">
    <property type="entry name" value="ASADH"/>
    <property type="match status" value="1"/>
</dbReference>
<comment type="caution">
    <text evidence="18">The sequence shown here is derived from an EMBL/GenBank/DDBJ whole genome shotgun (WGS) entry which is preliminary data.</text>
</comment>
<feature type="active site" description="Proton acceptor" evidence="15 16">
    <location>
        <position position="241"/>
    </location>
</feature>
<keyword evidence="9 15" id="KW-0521">NADP</keyword>
<dbReference type="AlphaFoldDB" id="A0A0J1BEL6"/>
<evidence type="ECO:0000256" key="10">
    <source>
        <dbReference type="ARBA" id="ARBA00022915"/>
    </source>
</evidence>
<feature type="binding site" evidence="15">
    <location>
        <position position="155"/>
    </location>
    <ligand>
        <name>substrate</name>
    </ligand>
</feature>
<dbReference type="PANTHER" id="PTHR46278">
    <property type="entry name" value="DEHYDROGENASE, PUTATIVE-RELATED"/>
    <property type="match status" value="1"/>
</dbReference>
<dbReference type="GO" id="GO:0009088">
    <property type="term" value="P:threonine biosynthetic process"/>
    <property type="evidence" value="ECO:0007669"/>
    <property type="project" value="UniProtKB-UniRule"/>
</dbReference>
<keyword evidence="11 15" id="KW-0560">Oxidoreductase</keyword>
<gene>
    <name evidence="15" type="primary">asd</name>
    <name evidence="18" type="ORF">RISK_002963</name>
</gene>
<dbReference type="GO" id="GO:0046983">
    <property type="term" value="F:protein dimerization activity"/>
    <property type="evidence" value="ECO:0007669"/>
    <property type="project" value="InterPro"/>
</dbReference>
<name>A0A0J1BEL6_RHOIS</name>
<keyword evidence="8 15" id="KW-0791">Threonine biosynthesis</keyword>
<dbReference type="Gene3D" id="3.30.360.10">
    <property type="entry name" value="Dihydrodipicolinate Reductase, domain 2"/>
    <property type="match status" value="1"/>
</dbReference>
<dbReference type="PATRIC" id="fig|595434.4.peg.2823"/>
<evidence type="ECO:0000256" key="8">
    <source>
        <dbReference type="ARBA" id="ARBA00022697"/>
    </source>
</evidence>
<feature type="binding site" evidence="15">
    <location>
        <begin position="39"/>
        <end position="40"/>
    </location>
    <ligand>
        <name>NADP(+)</name>
        <dbReference type="ChEBI" id="CHEBI:58349"/>
    </ligand>
</feature>
<dbReference type="EMBL" id="LECT01000024">
    <property type="protein sequence ID" value="KLU04970.1"/>
    <property type="molecule type" value="Genomic_DNA"/>
</dbReference>
<dbReference type="OrthoDB" id="9805684at2"/>
<dbReference type="GO" id="GO:0050661">
    <property type="term" value="F:NADP binding"/>
    <property type="evidence" value="ECO:0007669"/>
    <property type="project" value="UniProtKB-UniRule"/>
</dbReference>
<dbReference type="GO" id="GO:0019877">
    <property type="term" value="P:diaminopimelate biosynthetic process"/>
    <property type="evidence" value="ECO:0007669"/>
    <property type="project" value="UniProtKB-UniRule"/>
</dbReference>
<dbReference type="SMART" id="SM00859">
    <property type="entry name" value="Semialdhyde_dh"/>
    <property type="match status" value="1"/>
</dbReference>
<dbReference type="Pfam" id="PF02774">
    <property type="entry name" value="Semialdhyde_dhC"/>
    <property type="match status" value="1"/>
</dbReference>
<dbReference type="GO" id="GO:0004073">
    <property type="term" value="F:aspartate-semialdehyde dehydrogenase activity"/>
    <property type="evidence" value="ECO:0007669"/>
    <property type="project" value="UniProtKB-UniRule"/>
</dbReference>
<dbReference type="Pfam" id="PF01118">
    <property type="entry name" value="Semialdhyde_dh"/>
    <property type="match status" value="1"/>
</dbReference>
<dbReference type="GO" id="GO:0051287">
    <property type="term" value="F:NAD binding"/>
    <property type="evidence" value="ECO:0007669"/>
    <property type="project" value="InterPro"/>
</dbReference>
<keyword evidence="10 15" id="KW-0220">Diaminopimelate biosynthesis</keyword>
<dbReference type="RefSeq" id="WP_047814554.1">
    <property type="nucleotide sequence ID" value="NZ_LECT01000024.1"/>
</dbReference>
<evidence type="ECO:0000256" key="12">
    <source>
        <dbReference type="ARBA" id="ARBA00023154"/>
    </source>
</evidence>
<proteinExistence type="inferred from homology"/>
<dbReference type="Gene3D" id="3.40.50.720">
    <property type="entry name" value="NAD(P)-binding Rossmann-like Domain"/>
    <property type="match status" value="1"/>
</dbReference>
<comment type="function">
    <text evidence="15">Catalyzes the NADPH-dependent formation of L-aspartate-semialdehyde (L-ASA) by the reductive dephosphorylation of L-aspartyl-4-phosphate.</text>
</comment>
<organism evidence="18 19">
    <name type="scientific">Rhodopirellula islandica</name>
    <dbReference type="NCBI Taxonomy" id="595434"/>
    <lineage>
        <taxon>Bacteria</taxon>
        <taxon>Pseudomonadati</taxon>
        <taxon>Planctomycetota</taxon>
        <taxon>Planctomycetia</taxon>
        <taxon>Pirellulales</taxon>
        <taxon>Pirellulaceae</taxon>
        <taxon>Rhodopirellula</taxon>
    </lineage>
</organism>
<dbReference type="SUPFAM" id="SSF51735">
    <property type="entry name" value="NAD(P)-binding Rossmann-fold domains"/>
    <property type="match status" value="1"/>
</dbReference>
<comment type="caution">
    <text evidence="15">Lacks conserved residue(s) required for the propagation of feature annotation.</text>
</comment>
<keyword evidence="12 15" id="KW-0457">Lysine biosynthesis</keyword>
<protein>
    <recommendedName>
        <fullName evidence="6 15">Aspartate-semialdehyde dehydrogenase</fullName>
        <shortName evidence="15">ASA dehydrogenase</shortName>
        <shortName evidence="15">ASADH</shortName>
        <ecNumber evidence="6 15">1.2.1.11</ecNumber>
    </recommendedName>
    <alternativeName>
        <fullName evidence="15">Aspartate-beta-semialdehyde dehydrogenase</fullName>
    </alternativeName>
</protein>
<evidence type="ECO:0000256" key="13">
    <source>
        <dbReference type="ARBA" id="ARBA00023167"/>
    </source>
</evidence>
<dbReference type="PANTHER" id="PTHR46278:SF2">
    <property type="entry name" value="ASPARTATE-SEMIALDEHYDE DEHYDROGENASE"/>
    <property type="match status" value="1"/>
</dbReference>
<comment type="catalytic activity">
    <reaction evidence="14 15">
        <text>L-aspartate 4-semialdehyde + phosphate + NADP(+) = 4-phospho-L-aspartate + NADPH + H(+)</text>
        <dbReference type="Rhea" id="RHEA:24284"/>
        <dbReference type="ChEBI" id="CHEBI:15378"/>
        <dbReference type="ChEBI" id="CHEBI:43474"/>
        <dbReference type="ChEBI" id="CHEBI:57535"/>
        <dbReference type="ChEBI" id="CHEBI:57783"/>
        <dbReference type="ChEBI" id="CHEBI:58349"/>
        <dbReference type="ChEBI" id="CHEBI:537519"/>
        <dbReference type="EC" id="1.2.1.11"/>
    </reaction>
</comment>
<dbReference type="Proteomes" id="UP000036367">
    <property type="component" value="Unassembled WGS sequence"/>
</dbReference>
<keyword evidence="7 15" id="KW-0028">Amino-acid biosynthesis</keyword>
<keyword evidence="19" id="KW-1185">Reference proteome</keyword>
<dbReference type="UniPathway" id="UPA00051">
    <property type="reaction ID" value="UER00464"/>
</dbReference>
<evidence type="ECO:0000256" key="5">
    <source>
        <dbReference type="ARBA" id="ARBA00011738"/>
    </source>
</evidence>
<dbReference type="InterPro" id="IPR012280">
    <property type="entry name" value="Semialdhyde_DH_dimer_dom"/>
</dbReference>
<comment type="subunit">
    <text evidence="5 15">Homodimer.</text>
</comment>
<dbReference type="InterPro" id="IPR036291">
    <property type="entry name" value="NAD(P)-bd_dom_sf"/>
</dbReference>
<feature type="binding site" evidence="15">
    <location>
        <position position="314"/>
    </location>
    <ligand>
        <name>NADP(+)</name>
        <dbReference type="ChEBI" id="CHEBI:58349"/>
    </ligand>
</feature>
<evidence type="ECO:0000313" key="18">
    <source>
        <dbReference type="EMBL" id="KLU04970.1"/>
    </source>
</evidence>
<dbReference type="NCBIfam" id="NF011456">
    <property type="entry name" value="PRK14874.1"/>
    <property type="match status" value="1"/>
</dbReference>
<dbReference type="UniPathway" id="UPA00050">
    <property type="reaction ID" value="UER00463"/>
</dbReference>
<evidence type="ECO:0000259" key="17">
    <source>
        <dbReference type="SMART" id="SM00859"/>
    </source>
</evidence>
<reference evidence="18" key="1">
    <citation type="submission" date="2015-05" db="EMBL/GenBank/DDBJ databases">
        <title>Permanent draft genome of Rhodopirellula islandicus K833.</title>
        <authorList>
            <person name="Kizina J."/>
            <person name="Richter M."/>
            <person name="Glockner F.O."/>
            <person name="Harder J."/>
        </authorList>
    </citation>
    <scope>NUCLEOTIDE SEQUENCE [LARGE SCALE GENOMIC DNA]</scope>
    <source>
        <strain evidence="18">K833</strain>
    </source>
</reference>
<dbReference type="EC" id="1.2.1.11" evidence="6 15"/>
<evidence type="ECO:0000256" key="3">
    <source>
        <dbReference type="ARBA" id="ARBA00005097"/>
    </source>
</evidence>
<dbReference type="InterPro" id="IPR005986">
    <property type="entry name" value="Asp_semialdehyde_DH_beta"/>
</dbReference>
<feature type="active site" description="Acyl-thioester intermediate" evidence="15 16">
    <location>
        <position position="128"/>
    </location>
</feature>
<dbReference type="CDD" id="cd02316">
    <property type="entry name" value="VcASADH2_like_N"/>
    <property type="match status" value="1"/>
</dbReference>
<evidence type="ECO:0000256" key="6">
    <source>
        <dbReference type="ARBA" id="ARBA00013120"/>
    </source>
</evidence>
<evidence type="ECO:0000256" key="9">
    <source>
        <dbReference type="ARBA" id="ARBA00022857"/>
    </source>
</evidence>
<dbReference type="InterPro" id="IPR012080">
    <property type="entry name" value="Asp_semialdehyde_DH"/>
</dbReference>
<dbReference type="InterPro" id="IPR000534">
    <property type="entry name" value="Semialdehyde_DH_NAD-bd"/>
</dbReference>
<dbReference type="GO" id="GO:0009089">
    <property type="term" value="P:lysine biosynthetic process via diaminopimelate"/>
    <property type="evidence" value="ECO:0007669"/>
    <property type="project" value="UniProtKB-UniRule"/>
</dbReference>
<feature type="binding site" evidence="15">
    <location>
        <position position="234"/>
    </location>
    <ligand>
        <name>substrate</name>
    </ligand>
</feature>
<dbReference type="GO" id="GO:0071266">
    <property type="term" value="P:'de novo' L-methionine biosynthetic process"/>
    <property type="evidence" value="ECO:0007669"/>
    <property type="project" value="UniProtKB-UniRule"/>
</dbReference>
<feature type="binding site" evidence="15">
    <location>
        <position position="99"/>
    </location>
    <ligand>
        <name>phosphate</name>
        <dbReference type="ChEBI" id="CHEBI:43474"/>
    </ligand>
</feature>
<dbReference type="GO" id="GO:0009097">
    <property type="term" value="P:isoleucine biosynthetic process"/>
    <property type="evidence" value="ECO:0007669"/>
    <property type="project" value="UniProtKB-UniRule"/>
</dbReference>
<evidence type="ECO:0000256" key="16">
    <source>
        <dbReference type="PIRSR" id="PIRSR000148-1"/>
    </source>
</evidence>
<comment type="similarity">
    <text evidence="4 15">Belongs to the aspartate-semialdehyde dehydrogenase family.</text>
</comment>
<evidence type="ECO:0000256" key="11">
    <source>
        <dbReference type="ARBA" id="ARBA00023002"/>
    </source>
</evidence>
<dbReference type="NCBIfam" id="TIGR01296">
    <property type="entry name" value="asd_B"/>
    <property type="match status" value="1"/>
</dbReference>
<feature type="binding site" evidence="15">
    <location>
        <begin position="11"/>
        <end position="14"/>
    </location>
    <ligand>
        <name>NADP(+)</name>
        <dbReference type="ChEBI" id="CHEBI:58349"/>
    </ligand>
</feature>
<keyword evidence="13 15" id="KW-0486">Methionine biosynthesis</keyword>
<dbReference type="SUPFAM" id="SSF55347">
    <property type="entry name" value="Glyceraldehyde-3-phosphate dehydrogenase-like, C-terminal domain"/>
    <property type="match status" value="1"/>
</dbReference>
<feature type="domain" description="Semialdehyde dehydrogenase NAD-binding" evidence="17">
    <location>
        <begin position="4"/>
        <end position="119"/>
    </location>
</feature>
<evidence type="ECO:0000256" key="14">
    <source>
        <dbReference type="ARBA" id="ARBA00047891"/>
    </source>
</evidence>
<sequence length="339" mass="36487">MFDCVALVGATGAVGRIVLDQLHARKFPMRKLRLLASARSAGTQVRFGDEMLTVELMEPSAFEGVDLVIASTPDEVSAEFTPWAVKAGAIVVDESAYWRMDPTVPLIVPEVNPEAVDGHQGVIASPNCSTTQMVVALAPLHKAVGIRRVIVSTYQATSGAGLAGNVELESSTRASLDGQAHSPETFQHPIGFNLIPQIGSEKHLGYTSEEMKMVHETQKILGDDSIQVCPTAVRVPVAIGHSESILVETREPITAEKARELWEAADGITVVDDLNAKSYPMPRDCDGKDDVFIGRIRQDISSDNGIAFWCVSDNLRKGAATNAVQIAELLAKKHQPAAR</sequence>
<evidence type="ECO:0000256" key="1">
    <source>
        <dbReference type="ARBA" id="ARBA00005021"/>
    </source>
</evidence>
<dbReference type="UniPathway" id="UPA00034">
    <property type="reaction ID" value="UER00016"/>
</dbReference>
<dbReference type="PIRSF" id="PIRSF000148">
    <property type="entry name" value="ASA_dh"/>
    <property type="match status" value="1"/>
</dbReference>
<dbReference type="STRING" id="595434.RISK_002963"/>
<evidence type="ECO:0000256" key="15">
    <source>
        <dbReference type="HAMAP-Rule" id="MF_02121"/>
    </source>
</evidence>
<evidence type="ECO:0000313" key="19">
    <source>
        <dbReference type="Proteomes" id="UP000036367"/>
    </source>
</evidence>
<evidence type="ECO:0000256" key="4">
    <source>
        <dbReference type="ARBA" id="ARBA00010584"/>
    </source>
</evidence>
<comment type="pathway">
    <text evidence="1 15">Amino-acid biosynthesis; L-methionine biosynthesis via de novo pathway; L-homoserine from L-aspartate: step 2/3.</text>
</comment>
<comment type="pathway">
    <text evidence="2 15">Amino-acid biosynthesis; L-lysine biosynthesis via DAP pathway; (S)-tetrahydrodipicolinate from L-aspartate: step 2/4.</text>
</comment>
<accession>A0A0J1BEL6</accession>
<evidence type="ECO:0000256" key="2">
    <source>
        <dbReference type="ARBA" id="ARBA00005076"/>
    </source>
</evidence>
<comment type="pathway">
    <text evidence="3 15">Amino-acid biosynthesis; L-threonine biosynthesis; L-threonine from L-aspartate: step 2/5.</text>
</comment>
<dbReference type="CDD" id="cd18131">
    <property type="entry name" value="ASADH_C_bac_euk_like"/>
    <property type="match status" value="1"/>
</dbReference>
<feature type="binding site" evidence="15">
    <location>
        <begin position="158"/>
        <end position="159"/>
    </location>
    <ligand>
        <name>NADP(+)</name>
        <dbReference type="ChEBI" id="CHEBI:58349"/>
    </ligand>
</feature>